<dbReference type="InterPro" id="IPR014721">
    <property type="entry name" value="Ribsml_uS5_D2-typ_fold_subgr"/>
</dbReference>
<dbReference type="PANTHER" id="PTHR10073">
    <property type="entry name" value="DNA MISMATCH REPAIR PROTEIN MLH, PMS, MUTL"/>
    <property type="match status" value="1"/>
</dbReference>
<dbReference type="InterPro" id="IPR013507">
    <property type="entry name" value="DNA_mismatch_S5_2-like"/>
</dbReference>
<evidence type="ECO:0000256" key="4">
    <source>
        <dbReference type="ARBA" id="ARBA00023204"/>
    </source>
</evidence>
<dbReference type="InterPro" id="IPR037198">
    <property type="entry name" value="MutL_C_sf"/>
</dbReference>
<dbReference type="FunFam" id="3.30.565.10:FF:000003">
    <property type="entry name" value="DNA mismatch repair endonuclease MutL"/>
    <property type="match status" value="1"/>
</dbReference>
<dbReference type="SUPFAM" id="SSF55874">
    <property type="entry name" value="ATPase domain of HSP90 chaperone/DNA topoisomerase II/histidine kinase"/>
    <property type="match status" value="1"/>
</dbReference>
<dbReference type="InterPro" id="IPR036890">
    <property type="entry name" value="HATPase_C_sf"/>
</dbReference>
<dbReference type="InterPro" id="IPR042121">
    <property type="entry name" value="MutL_C_regsub"/>
</dbReference>
<keyword evidence="8" id="KW-0255">Endonuclease</keyword>
<dbReference type="GO" id="GO:0016887">
    <property type="term" value="F:ATP hydrolysis activity"/>
    <property type="evidence" value="ECO:0007669"/>
    <property type="project" value="InterPro"/>
</dbReference>
<dbReference type="InterPro" id="IPR014762">
    <property type="entry name" value="DNA_mismatch_repair_CS"/>
</dbReference>
<dbReference type="NCBIfam" id="NF000953">
    <property type="entry name" value="PRK00095.2-4"/>
    <property type="match status" value="1"/>
</dbReference>
<dbReference type="SMART" id="SM00853">
    <property type="entry name" value="MutL_C"/>
    <property type="match status" value="1"/>
</dbReference>
<evidence type="ECO:0000313" key="8">
    <source>
        <dbReference type="EMBL" id="RRI01352.1"/>
    </source>
</evidence>
<keyword evidence="8" id="KW-0540">Nuclease</keyword>
<evidence type="ECO:0000259" key="7">
    <source>
        <dbReference type="SMART" id="SM01340"/>
    </source>
</evidence>
<dbReference type="Gene3D" id="3.30.1370.100">
    <property type="entry name" value="MutL, C-terminal domain, regulatory subdomain"/>
    <property type="match status" value="1"/>
</dbReference>
<dbReference type="Proteomes" id="UP000273786">
    <property type="component" value="Unassembled WGS sequence"/>
</dbReference>
<keyword evidence="4 5" id="KW-0234">DNA repair</keyword>
<comment type="similarity">
    <text evidence="1 5">Belongs to the DNA mismatch repair MutL/HexB family.</text>
</comment>
<evidence type="ECO:0000313" key="9">
    <source>
        <dbReference type="Proteomes" id="UP000273786"/>
    </source>
</evidence>
<keyword evidence="3 5" id="KW-0227">DNA damage</keyword>
<dbReference type="InterPro" id="IPR020667">
    <property type="entry name" value="DNA_mismatch_repair_MutL"/>
</dbReference>
<dbReference type="InterPro" id="IPR038973">
    <property type="entry name" value="MutL/Mlh/Pms-like"/>
</dbReference>
<evidence type="ECO:0000256" key="3">
    <source>
        <dbReference type="ARBA" id="ARBA00022763"/>
    </source>
</evidence>
<dbReference type="OrthoDB" id="9763467at2"/>
<dbReference type="AlphaFoldDB" id="A0A3P3FSJ0"/>
<feature type="domain" description="DNA mismatch repair protein S5" evidence="7">
    <location>
        <begin position="210"/>
        <end position="328"/>
    </location>
</feature>
<dbReference type="InterPro" id="IPR042120">
    <property type="entry name" value="MutL_C_dimsub"/>
</dbReference>
<dbReference type="Gene3D" id="3.30.230.10">
    <property type="match status" value="1"/>
</dbReference>
<dbReference type="CDD" id="cd16926">
    <property type="entry name" value="HATPase_MutL-MLH-PMS-like"/>
    <property type="match status" value="1"/>
</dbReference>
<evidence type="ECO:0000256" key="5">
    <source>
        <dbReference type="HAMAP-Rule" id="MF_00149"/>
    </source>
</evidence>
<dbReference type="GO" id="GO:0005524">
    <property type="term" value="F:ATP binding"/>
    <property type="evidence" value="ECO:0007669"/>
    <property type="project" value="InterPro"/>
</dbReference>
<comment type="function">
    <text evidence="5">This protein is involved in the repair of mismatches in DNA. It is required for dam-dependent methyl-directed DNA mismatch repair. May act as a 'molecular matchmaker', a protein that promotes the formation of a stable complex between two or more DNA-binding proteins in an ATP-dependent manner without itself being part of a final effector complex.</text>
</comment>
<dbReference type="GO" id="GO:0140664">
    <property type="term" value="F:ATP-dependent DNA damage sensor activity"/>
    <property type="evidence" value="ECO:0007669"/>
    <property type="project" value="InterPro"/>
</dbReference>
<name>A0A3P3FSJ0_9HYPH</name>
<dbReference type="RefSeq" id="WP_124999479.1">
    <property type="nucleotide sequence ID" value="NZ_RQXT01000016.1"/>
</dbReference>
<dbReference type="SMART" id="SM01340">
    <property type="entry name" value="DNA_mis_repair"/>
    <property type="match status" value="1"/>
</dbReference>
<dbReference type="SUPFAM" id="SSF118116">
    <property type="entry name" value="DNA mismatch repair protein MutL"/>
    <property type="match status" value="1"/>
</dbReference>
<evidence type="ECO:0000256" key="1">
    <source>
        <dbReference type="ARBA" id="ARBA00006082"/>
    </source>
</evidence>
<keyword evidence="8" id="KW-0378">Hydrolase</keyword>
<dbReference type="Pfam" id="PF01119">
    <property type="entry name" value="DNA_mis_repair"/>
    <property type="match status" value="1"/>
</dbReference>
<dbReference type="EMBL" id="RQXT01000016">
    <property type="protein sequence ID" value="RRI01352.1"/>
    <property type="molecule type" value="Genomic_DNA"/>
</dbReference>
<accession>A0A3P3FSJ0</accession>
<dbReference type="HAMAP" id="MF_00149">
    <property type="entry name" value="DNA_mis_repair"/>
    <property type="match status" value="1"/>
</dbReference>
<dbReference type="GO" id="GO:0004519">
    <property type="term" value="F:endonuclease activity"/>
    <property type="evidence" value="ECO:0007669"/>
    <property type="project" value="UniProtKB-KW"/>
</dbReference>
<organism evidence="8 9">
    <name type="scientific">Mesorhizobium tamadayense</name>
    <dbReference type="NCBI Taxonomy" id="425306"/>
    <lineage>
        <taxon>Bacteria</taxon>
        <taxon>Pseudomonadati</taxon>
        <taxon>Pseudomonadota</taxon>
        <taxon>Alphaproteobacteria</taxon>
        <taxon>Hyphomicrobiales</taxon>
        <taxon>Phyllobacteriaceae</taxon>
        <taxon>Mesorhizobium</taxon>
    </lineage>
</organism>
<gene>
    <name evidence="5 8" type="primary">mutL</name>
    <name evidence="8" type="ORF">EH240_15110</name>
</gene>
<dbReference type="CDD" id="cd03482">
    <property type="entry name" value="MutL_Trans_MutL"/>
    <property type="match status" value="1"/>
</dbReference>
<dbReference type="InterPro" id="IPR014790">
    <property type="entry name" value="MutL_C"/>
</dbReference>
<dbReference type="GO" id="GO:0006298">
    <property type="term" value="P:mismatch repair"/>
    <property type="evidence" value="ECO:0007669"/>
    <property type="project" value="UniProtKB-UniRule"/>
</dbReference>
<keyword evidence="9" id="KW-1185">Reference proteome</keyword>
<dbReference type="NCBIfam" id="TIGR00585">
    <property type="entry name" value="mutl"/>
    <property type="match status" value="1"/>
</dbReference>
<dbReference type="Gene3D" id="3.30.1540.20">
    <property type="entry name" value="MutL, C-terminal domain, dimerisation subdomain"/>
    <property type="match status" value="1"/>
</dbReference>
<reference evidence="8 9" key="1">
    <citation type="submission" date="2018-11" db="EMBL/GenBank/DDBJ databases">
        <title>the genome of Mesorhizobium tamadayense DSM 28320.</title>
        <authorList>
            <person name="Gao J."/>
        </authorList>
    </citation>
    <scope>NUCLEOTIDE SEQUENCE [LARGE SCALE GENOMIC DNA]</scope>
    <source>
        <strain evidence="8 9">DSM 28320</strain>
    </source>
</reference>
<dbReference type="PANTHER" id="PTHR10073:SF12">
    <property type="entry name" value="DNA MISMATCH REPAIR PROTEIN MLH1"/>
    <property type="match status" value="1"/>
</dbReference>
<proteinExistence type="inferred from homology"/>
<sequence>MPIRQLSETMINQIAAGEVIERPASVVKELVENALDAGASRVEIVTAGGGLSLIRVTDDGSGIPERELALAVARHCTSKLSDDIHDIRSLGFRGEALPSIGSVARLTIRSRTAAGDSAAEIGIEGGRVLPVKPAAANRGTTVEVRDLFFATPARLKFMKGERAESSATGDVVKRIAIAFPSVRFTLAGSDRSTLELPATGDTPEGRLARVAQVMGADFPDNAIAIDASRDGVHLSGHVSIPSYTRANALQQYAYVNGRPVRDKLIAGAIRGAFADVLPRDRHAVSVLFLSLDPATVDVNVHPAKADVRFRDPGLVRGLIVGAVREALAGAGIRAATTGAAGMMAAFRPGAAPFAHPGPTNVHRSYEAAFRASGFSGFDHGSNLARSPQRPLDMGYGEERPPRNGFAENEQAAFETAPLASADARAGTAEPAEALLGMALGAARAQVHENYIVAQTRDSLVIVDQHAAHERLVYEALKNALHSRAVPSQMLLLPEIVDLPEEDAERLAMHSETLARFGLALERFGPGAVAVRETPSMLGETNVQQLVRDLADEIADNDTVETLKGRLDKIAATMACHGSVRSGRLLKAEEMNALLRQMEVTPGSGTCNHGRPTYIELKLADIERLFGRR</sequence>
<dbReference type="Pfam" id="PF08676">
    <property type="entry name" value="MutL_C"/>
    <property type="match status" value="1"/>
</dbReference>
<dbReference type="InterPro" id="IPR002099">
    <property type="entry name" value="MutL/Mlh/PMS"/>
</dbReference>
<dbReference type="Pfam" id="PF13589">
    <property type="entry name" value="HATPase_c_3"/>
    <property type="match status" value="1"/>
</dbReference>
<dbReference type="SUPFAM" id="SSF54211">
    <property type="entry name" value="Ribosomal protein S5 domain 2-like"/>
    <property type="match status" value="1"/>
</dbReference>
<dbReference type="GO" id="GO:0030983">
    <property type="term" value="F:mismatched DNA binding"/>
    <property type="evidence" value="ECO:0007669"/>
    <property type="project" value="InterPro"/>
</dbReference>
<dbReference type="PROSITE" id="PS00058">
    <property type="entry name" value="DNA_MISMATCH_REPAIR_1"/>
    <property type="match status" value="1"/>
</dbReference>
<comment type="caution">
    <text evidence="8">The sequence shown here is derived from an EMBL/GenBank/DDBJ whole genome shotgun (WGS) entry which is preliminary data.</text>
</comment>
<evidence type="ECO:0000259" key="6">
    <source>
        <dbReference type="SMART" id="SM00853"/>
    </source>
</evidence>
<dbReference type="InterPro" id="IPR020568">
    <property type="entry name" value="Ribosomal_Su5_D2-typ_SF"/>
</dbReference>
<dbReference type="GO" id="GO:0032300">
    <property type="term" value="C:mismatch repair complex"/>
    <property type="evidence" value="ECO:0007669"/>
    <property type="project" value="InterPro"/>
</dbReference>
<dbReference type="Gene3D" id="3.30.565.10">
    <property type="entry name" value="Histidine kinase-like ATPase, C-terminal domain"/>
    <property type="match status" value="1"/>
</dbReference>
<evidence type="ECO:0000256" key="2">
    <source>
        <dbReference type="ARBA" id="ARBA00021975"/>
    </source>
</evidence>
<protein>
    <recommendedName>
        <fullName evidence="2 5">DNA mismatch repair protein MutL</fullName>
    </recommendedName>
</protein>
<feature type="domain" description="MutL C-terminal dimerisation" evidence="6">
    <location>
        <begin position="442"/>
        <end position="585"/>
    </location>
</feature>